<name>A0A841D6B3_PLAVE</name>
<accession>A0A841D6B3</accession>
<feature type="signal peptide" evidence="1">
    <location>
        <begin position="1"/>
        <end position="22"/>
    </location>
</feature>
<dbReference type="Proteomes" id="UP000562352">
    <property type="component" value="Unassembled WGS sequence"/>
</dbReference>
<keyword evidence="3" id="KW-1185">Reference proteome</keyword>
<dbReference type="AlphaFoldDB" id="A0A841D6B3"/>
<evidence type="ECO:0000256" key="1">
    <source>
        <dbReference type="SAM" id="SignalP"/>
    </source>
</evidence>
<proteinExistence type="predicted"/>
<organism evidence="2 3">
    <name type="scientific">Planomonospora venezuelensis</name>
    <dbReference type="NCBI Taxonomy" id="1999"/>
    <lineage>
        <taxon>Bacteria</taxon>
        <taxon>Bacillati</taxon>
        <taxon>Actinomycetota</taxon>
        <taxon>Actinomycetes</taxon>
        <taxon>Streptosporangiales</taxon>
        <taxon>Streptosporangiaceae</taxon>
        <taxon>Planomonospora</taxon>
    </lineage>
</organism>
<evidence type="ECO:0008006" key="4">
    <source>
        <dbReference type="Google" id="ProtNLM"/>
    </source>
</evidence>
<reference evidence="2 3" key="1">
    <citation type="submission" date="2020-08" db="EMBL/GenBank/DDBJ databases">
        <title>Genomic Encyclopedia of Type Strains, Phase III (KMG-III): the genomes of soil and plant-associated and newly described type strains.</title>
        <authorList>
            <person name="Whitman W."/>
        </authorList>
    </citation>
    <scope>NUCLEOTIDE SEQUENCE [LARGE SCALE GENOMIC DNA]</scope>
    <source>
        <strain evidence="2 3">CECT 3303</strain>
    </source>
</reference>
<evidence type="ECO:0000313" key="3">
    <source>
        <dbReference type="Proteomes" id="UP000562352"/>
    </source>
</evidence>
<sequence>MNIARISLTALMVGVLAGCTHAHETASTTGAEATKAPGSFAEPFPERLFTMDRVSVVPAAGDDVIPDGTHHKATGKQLTVTYRSTEGVTAGQQVTATGFQAQVSDLKGALDALTGKAGTPAGARTDWVAVNPGVGPAAAACQNLAEGEGTRCYWVDSDTVGYLHMSKEAAPYLPFDKTRLELEDLEKKN</sequence>
<gene>
    <name evidence="2" type="ORF">FHS22_005061</name>
</gene>
<evidence type="ECO:0000313" key="2">
    <source>
        <dbReference type="EMBL" id="MBB5965771.1"/>
    </source>
</evidence>
<feature type="chain" id="PRO_5032397053" description="Lipoprotein" evidence="1">
    <location>
        <begin position="23"/>
        <end position="189"/>
    </location>
</feature>
<protein>
    <recommendedName>
        <fullName evidence="4">Lipoprotein</fullName>
    </recommendedName>
</protein>
<dbReference type="PROSITE" id="PS51257">
    <property type="entry name" value="PROKAR_LIPOPROTEIN"/>
    <property type="match status" value="1"/>
</dbReference>
<keyword evidence="1" id="KW-0732">Signal</keyword>
<dbReference type="EMBL" id="JACHJJ010000019">
    <property type="protein sequence ID" value="MBB5965771.1"/>
    <property type="molecule type" value="Genomic_DNA"/>
</dbReference>
<comment type="caution">
    <text evidence="2">The sequence shown here is derived from an EMBL/GenBank/DDBJ whole genome shotgun (WGS) entry which is preliminary data.</text>
</comment>
<dbReference type="RefSeq" id="WP_184945437.1">
    <property type="nucleotide sequence ID" value="NZ_BAAAWZ010000001.1"/>
</dbReference>